<feature type="compositionally biased region" description="Polar residues" evidence="2">
    <location>
        <begin position="12"/>
        <end position="25"/>
    </location>
</feature>
<dbReference type="Pfam" id="PF00622">
    <property type="entry name" value="SPRY"/>
    <property type="match status" value="1"/>
</dbReference>
<dbReference type="GO" id="GO:0022857">
    <property type="term" value="F:transmembrane transporter activity"/>
    <property type="evidence" value="ECO:0007669"/>
    <property type="project" value="InterPro"/>
</dbReference>
<feature type="domain" description="B30.2/SPRY" evidence="4">
    <location>
        <begin position="235"/>
        <end position="427"/>
    </location>
</feature>
<dbReference type="SMART" id="SM00449">
    <property type="entry name" value="SPRY"/>
    <property type="match status" value="1"/>
</dbReference>
<dbReference type="InterPro" id="IPR003879">
    <property type="entry name" value="Butyrophylin_SPRY"/>
</dbReference>
<accession>A0A553RB36</accession>
<dbReference type="STRING" id="623744.A0A553RB36"/>
<dbReference type="EMBL" id="SRMA01025075">
    <property type="protein sequence ID" value="TRY99376.1"/>
    <property type="molecule type" value="Genomic_DNA"/>
</dbReference>
<evidence type="ECO:0000259" key="4">
    <source>
        <dbReference type="PROSITE" id="PS50188"/>
    </source>
</evidence>
<dbReference type="PROSITE" id="PS50850">
    <property type="entry name" value="MFS"/>
    <property type="match status" value="1"/>
</dbReference>
<name>A0A553RB36_9TELE</name>
<dbReference type="InterPro" id="IPR011701">
    <property type="entry name" value="MFS"/>
</dbReference>
<dbReference type="InterPro" id="IPR043136">
    <property type="entry name" value="B30.2/SPRY_sf"/>
</dbReference>
<dbReference type="InterPro" id="IPR020846">
    <property type="entry name" value="MFS_dom"/>
</dbReference>
<keyword evidence="3" id="KW-0472">Membrane</keyword>
<feature type="transmembrane region" description="Helical" evidence="3">
    <location>
        <begin position="525"/>
        <end position="542"/>
    </location>
</feature>
<dbReference type="SMART" id="SM00589">
    <property type="entry name" value="PRY"/>
    <property type="match status" value="1"/>
</dbReference>
<dbReference type="AlphaFoldDB" id="A0A553RB36"/>
<feature type="non-terminal residue" evidence="6">
    <location>
        <position position="604"/>
    </location>
</feature>
<dbReference type="InterPro" id="IPR036259">
    <property type="entry name" value="MFS_trans_sf"/>
</dbReference>
<dbReference type="InterPro" id="IPR013320">
    <property type="entry name" value="ConA-like_dom_sf"/>
</dbReference>
<dbReference type="OrthoDB" id="9986391at2759"/>
<evidence type="ECO:0000313" key="7">
    <source>
        <dbReference type="Proteomes" id="UP000316079"/>
    </source>
</evidence>
<dbReference type="Pfam" id="PF07690">
    <property type="entry name" value="MFS_1"/>
    <property type="match status" value="1"/>
</dbReference>
<keyword evidence="3" id="KW-1133">Transmembrane helix</keyword>
<dbReference type="PANTHER" id="PTHR24103">
    <property type="entry name" value="E3 UBIQUITIN-PROTEIN LIGASE TRIM"/>
    <property type="match status" value="1"/>
</dbReference>
<dbReference type="Pfam" id="PF13765">
    <property type="entry name" value="PRY"/>
    <property type="match status" value="1"/>
</dbReference>
<feature type="transmembrane region" description="Helical" evidence="3">
    <location>
        <begin position="554"/>
        <end position="574"/>
    </location>
</feature>
<evidence type="ECO:0000313" key="6">
    <source>
        <dbReference type="EMBL" id="TRY99376.1"/>
    </source>
</evidence>
<dbReference type="GO" id="GO:0016020">
    <property type="term" value="C:membrane"/>
    <property type="evidence" value="ECO:0007669"/>
    <property type="project" value="UniProtKB-SubCell"/>
</dbReference>
<reference evidence="6 7" key="1">
    <citation type="journal article" date="2019" name="Sci. Data">
        <title>Hybrid genome assembly and annotation of Danionella translucida.</title>
        <authorList>
            <person name="Kadobianskyi M."/>
            <person name="Schulze L."/>
            <person name="Schuelke M."/>
            <person name="Judkewitz B."/>
        </authorList>
    </citation>
    <scope>NUCLEOTIDE SEQUENCE [LARGE SCALE GENOMIC DNA]</scope>
    <source>
        <strain evidence="6 7">Bolton</strain>
    </source>
</reference>
<protein>
    <recommendedName>
        <fullName evidence="8">B30.2/SPRY domain-containing protein</fullName>
    </recommendedName>
</protein>
<feature type="region of interest" description="Disordered" evidence="2">
    <location>
        <begin position="39"/>
        <end position="64"/>
    </location>
</feature>
<dbReference type="Gene3D" id="2.60.120.920">
    <property type="match status" value="1"/>
</dbReference>
<dbReference type="InterPro" id="IPR006574">
    <property type="entry name" value="PRY"/>
</dbReference>
<dbReference type="SUPFAM" id="SSF49899">
    <property type="entry name" value="Concanavalin A-like lectins/glucanases"/>
    <property type="match status" value="1"/>
</dbReference>
<evidence type="ECO:0000259" key="5">
    <source>
        <dbReference type="PROSITE" id="PS50850"/>
    </source>
</evidence>
<comment type="caution">
    <text evidence="6">The sequence shown here is derived from an EMBL/GenBank/DDBJ whole genome shotgun (WGS) entry which is preliminary data.</text>
</comment>
<dbReference type="FunFam" id="2.60.120.920:FF:000004">
    <property type="entry name" value="Butyrophilin subfamily 1 member A1"/>
    <property type="match status" value="1"/>
</dbReference>
<dbReference type="CDD" id="cd13733">
    <property type="entry name" value="SPRY_PRY_C-I_1"/>
    <property type="match status" value="1"/>
</dbReference>
<keyword evidence="7" id="KW-1185">Reference proteome</keyword>
<organism evidence="6 7">
    <name type="scientific">Danionella cerebrum</name>
    <dbReference type="NCBI Taxonomy" id="2873325"/>
    <lineage>
        <taxon>Eukaryota</taxon>
        <taxon>Metazoa</taxon>
        <taxon>Chordata</taxon>
        <taxon>Craniata</taxon>
        <taxon>Vertebrata</taxon>
        <taxon>Euteleostomi</taxon>
        <taxon>Actinopterygii</taxon>
        <taxon>Neopterygii</taxon>
        <taxon>Teleostei</taxon>
        <taxon>Ostariophysi</taxon>
        <taxon>Cypriniformes</taxon>
        <taxon>Danionidae</taxon>
        <taxon>Danioninae</taxon>
        <taxon>Danionella</taxon>
    </lineage>
</organism>
<dbReference type="PROSITE" id="PS50188">
    <property type="entry name" value="B302_SPRY"/>
    <property type="match status" value="1"/>
</dbReference>
<sequence length="604" mass="68891">MGEQTMPYKSILKTSTQRSGRQSHSIGAVRWTVPEEDVQVHSSAPTVPFKSSGGFSTRAQQRQRQQGLKDLRSLEECVKFINRWKHQVAKVCKNMNDPDKGCTQPSAQQSDPRTERSLEESRKLILQWAGELQSVDKLSEKHPWMKERIDPVEEDVTKLEQDEGEIVEKRIMDWAKEIQCVSENCGMLGEELAQMLRLLGLRKKKLAYIMPLLEFITWSLLKEDSKGMIPHLWLSAKQRTWKAVWSWIISAGADVSLDPMTNHSWLQISEDNKKVQEGQTEADLPYSPQRFDTLSCVLGWEGYMGGRHYWEVEIANNGYWKVGVATASSKRHGRFPMNPSRGYWVLWRSTHQFFACTNPETTLPMSLVPRRMGVYIDYEEGQISFYNAENKSHIFTFTGHFYEKLYPFFYLMDGRTLMTVWSPKQDRCRMNRVEGKGASTPETNSDGIIDKSRWRSIRVMYFTMFLSSLGFTIVITSIWPYLKRVDESADASFLGWVVAAYSLGQMVASPLFGLWSNHRPRREPLVCSIFINVSANIYYTYVYLPQSHNKVHMLLARTLVGLGAGNVAVVRSYVAGATSLGERTGAMANMSACQALGFILGPGL</sequence>
<feature type="region of interest" description="Disordered" evidence="2">
    <location>
        <begin position="96"/>
        <end position="116"/>
    </location>
</feature>
<proteinExistence type="predicted"/>
<evidence type="ECO:0000256" key="3">
    <source>
        <dbReference type="SAM" id="Phobius"/>
    </source>
</evidence>
<dbReference type="Gene3D" id="1.20.1250.20">
    <property type="entry name" value="MFS general substrate transporter like domains"/>
    <property type="match status" value="1"/>
</dbReference>
<feature type="transmembrane region" description="Helical" evidence="3">
    <location>
        <begin position="459"/>
        <end position="481"/>
    </location>
</feature>
<feature type="domain" description="Major facilitator superfamily (MFS) profile" evidence="5">
    <location>
        <begin position="456"/>
        <end position="604"/>
    </location>
</feature>
<dbReference type="InterPro" id="IPR050143">
    <property type="entry name" value="TRIM/RBCC"/>
</dbReference>
<dbReference type="InterPro" id="IPR001870">
    <property type="entry name" value="B30.2/SPRY"/>
</dbReference>
<feature type="transmembrane region" description="Helical" evidence="3">
    <location>
        <begin position="493"/>
        <end position="513"/>
    </location>
</feature>
<gene>
    <name evidence="6" type="ORF">DNTS_014906</name>
</gene>
<evidence type="ECO:0008006" key="8">
    <source>
        <dbReference type="Google" id="ProtNLM"/>
    </source>
</evidence>
<evidence type="ECO:0000256" key="2">
    <source>
        <dbReference type="SAM" id="MobiDB-lite"/>
    </source>
</evidence>
<comment type="subcellular location">
    <subcellularLocation>
        <location evidence="1">Membrane</location>
        <topology evidence="1">Multi-pass membrane protein</topology>
    </subcellularLocation>
</comment>
<dbReference type="InterPro" id="IPR003877">
    <property type="entry name" value="SPRY_dom"/>
</dbReference>
<keyword evidence="3" id="KW-0812">Transmembrane</keyword>
<dbReference type="PRINTS" id="PR01407">
    <property type="entry name" value="BUTYPHLNCDUF"/>
</dbReference>
<dbReference type="SUPFAM" id="SSF103473">
    <property type="entry name" value="MFS general substrate transporter"/>
    <property type="match status" value="1"/>
</dbReference>
<evidence type="ECO:0000256" key="1">
    <source>
        <dbReference type="ARBA" id="ARBA00004141"/>
    </source>
</evidence>
<feature type="compositionally biased region" description="Polar residues" evidence="2">
    <location>
        <begin position="53"/>
        <end position="64"/>
    </location>
</feature>
<dbReference type="Proteomes" id="UP000316079">
    <property type="component" value="Unassembled WGS sequence"/>
</dbReference>
<feature type="region of interest" description="Disordered" evidence="2">
    <location>
        <begin position="1"/>
        <end position="25"/>
    </location>
</feature>